<dbReference type="OrthoDB" id="47198at2"/>
<proteinExistence type="predicted"/>
<dbReference type="Proteomes" id="UP000243451">
    <property type="component" value="Unassembled WGS sequence"/>
</dbReference>
<name>A0A2P4EQ54_9GAMM</name>
<organism evidence="1 2">
    <name type="scientific">Halopseudomonas oceani</name>
    <dbReference type="NCBI Taxonomy" id="1708783"/>
    <lineage>
        <taxon>Bacteria</taxon>
        <taxon>Pseudomonadati</taxon>
        <taxon>Pseudomonadota</taxon>
        <taxon>Gammaproteobacteria</taxon>
        <taxon>Pseudomonadales</taxon>
        <taxon>Pseudomonadaceae</taxon>
        <taxon>Halopseudomonas</taxon>
    </lineage>
</organism>
<comment type="caution">
    <text evidence="1">The sequence shown here is derived from an EMBL/GenBank/DDBJ whole genome shotgun (WGS) entry which is preliminary data.</text>
</comment>
<sequence>MEEYYVNTNAQANGDHEVHKRGCRWMPTYPIALGYHSGCFSAVQAAKRYYTQSNGCAFCSPLCHTS</sequence>
<reference evidence="1 2" key="1">
    <citation type="submission" date="2018-01" db="EMBL/GenBank/DDBJ databases">
        <title>Draft genome of the type strain Pseudomonas oceani DSM 100277 isolated from the deep water in Okinawa trough, northwestern Pacific Ocean.</title>
        <authorList>
            <person name="Gomila M."/>
            <person name="Mulet M."/>
            <person name="Garcia-Valdes E."/>
            <person name="Lalucat J."/>
        </authorList>
    </citation>
    <scope>NUCLEOTIDE SEQUENCE [LARGE SCALE GENOMIC DNA]</scope>
    <source>
        <strain evidence="1 2">DSM 100277</strain>
    </source>
</reference>
<accession>A0A2P4EQ54</accession>
<gene>
    <name evidence="1" type="ORF">C1949_19140</name>
</gene>
<dbReference type="EMBL" id="PPSK01000049">
    <property type="protein sequence ID" value="POB00747.1"/>
    <property type="molecule type" value="Genomic_DNA"/>
</dbReference>
<dbReference type="AlphaFoldDB" id="A0A2P4EQ54"/>
<evidence type="ECO:0000313" key="1">
    <source>
        <dbReference type="EMBL" id="POB00747.1"/>
    </source>
</evidence>
<evidence type="ECO:0000313" key="2">
    <source>
        <dbReference type="Proteomes" id="UP000243451"/>
    </source>
</evidence>
<protein>
    <submittedName>
        <fullName evidence="1">Uncharacterized protein</fullName>
    </submittedName>
</protein>
<keyword evidence="2" id="KW-1185">Reference proteome</keyword>